<name>A0A412TWH1_9BACT</name>
<dbReference type="InterPro" id="IPR040758">
    <property type="entry name" value="PrmC_N"/>
</dbReference>
<comment type="caution">
    <text evidence="8">The sequence shown here is derived from an EMBL/GenBank/DDBJ whole genome shotgun (WGS) entry which is preliminary data.</text>
</comment>
<dbReference type="Gene3D" id="1.10.8.10">
    <property type="entry name" value="DNA helicase RuvA subunit, C-terminal domain"/>
    <property type="match status" value="1"/>
</dbReference>
<evidence type="ECO:0000259" key="6">
    <source>
        <dbReference type="Pfam" id="PF05175"/>
    </source>
</evidence>
<dbReference type="PROSITE" id="PS00092">
    <property type="entry name" value="N6_MTASE"/>
    <property type="match status" value="1"/>
</dbReference>
<comment type="catalytic activity">
    <reaction evidence="5">
        <text>L-glutaminyl-[peptide chain release factor] + S-adenosyl-L-methionine = N(5)-methyl-L-glutaminyl-[peptide chain release factor] + S-adenosyl-L-homocysteine + H(+)</text>
        <dbReference type="Rhea" id="RHEA:42896"/>
        <dbReference type="Rhea" id="RHEA-COMP:10271"/>
        <dbReference type="Rhea" id="RHEA-COMP:10272"/>
        <dbReference type="ChEBI" id="CHEBI:15378"/>
        <dbReference type="ChEBI" id="CHEBI:30011"/>
        <dbReference type="ChEBI" id="CHEBI:57856"/>
        <dbReference type="ChEBI" id="CHEBI:59789"/>
        <dbReference type="ChEBI" id="CHEBI:61891"/>
        <dbReference type="EC" id="2.1.1.297"/>
    </reaction>
</comment>
<evidence type="ECO:0000256" key="1">
    <source>
        <dbReference type="ARBA" id="ARBA00012771"/>
    </source>
</evidence>
<sequence>MNTIHHLSQYALQELKDSYSEHEIECICKIIYMDVLHYTNIDIHLRKNEILDESFINKFIGIVRLLKSGSPIQYILGETEFAGLRFKLSPSTLIPRPETEELVRWVGEWLKPGNRLLDVGSGSGCIGISLARLCQGAHVTGVDISPEAIELARENAILNGVKAEFLLRDILHPQTASWDTYDLIVSNPPYIRESEKGTMEAKVLDHEPHQALFVPDEDPLLFYRAIAEFGLTHLHPQGLLFFEINEAFGQETIALLTRYGYRNIELRKDFYGKERMVKSEKPAQTGNRHN</sequence>
<evidence type="ECO:0000256" key="5">
    <source>
        <dbReference type="ARBA" id="ARBA00048391"/>
    </source>
</evidence>
<organism evidence="8 9">
    <name type="scientific">Odoribacter splanchnicus</name>
    <dbReference type="NCBI Taxonomy" id="28118"/>
    <lineage>
        <taxon>Bacteria</taxon>
        <taxon>Pseudomonadati</taxon>
        <taxon>Bacteroidota</taxon>
        <taxon>Bacteroidia</taxon>
        <taxon>Bacteroidales</taxon>
        <taxon>Odoribacteraceae</taxon>
        <taxon>Odoribacter</taxon>
    </lineage>
</organism>
<dbReference type="RefSeq" id="WP_022159842.1">
    <property type="nucleotide sequence ID" value="NZ_JADMUD010000001.1"/>
</dbReference>
<dbReference type="InterPro" id="IPR007848">
    <property type="entry name" value="Small_mtfrase_dom"/>
</dbReference>
<keyword evidence="2 8" id="KW-0489">Methyltransferase</keyword>
<dbReference type="GO" id="GO:0102559">
    <property type="term" value="F:peptide chain release factor N(5)-glutamine methyltransferase activity"/>
    <property type="evidence" value="ECO:0007669"/>
    <property type="project" value="UniProtKB-EC"/>
</dbReference>
<dbReference type="InterPro" id="IPR004556">
    <property type="entry name" value="HemK-like"/>
</dbReference>
<dbReference type="AlphaFoldDB" id="A0A412TWH1"/>
<evidence type="ECO:0000256" key="4">
    <source>
        <dbReference type="ARBA" id="ARBA00022691"/>
    </source>
</evidence>
<keyword evidence="3 8" id="KW-0808">Transferase</keyword>
<dbReference type="PANTHER" id="PTHR18895">
    <property type="entry name" value="HEMK METHYLTRANSFERASE"/>
    <property type="match status" value="1"/>
</dbReference>
<evidence type="ECO:0000313" key="8">
    <source>
        <dbReference type="EMBL" id="RGU58132.1"/>
    </source>
</evidence>
<feature type="domain" description="Release factor glutamine methyltransferase N-terminal" evidence="7">
    <location>
        <begin position="9"/>
        <end position="77"/>
    </location>
</feature>
<feature type="domain" description="Methyltransferase small" evidence="6">
    <location>
        <begin position="113"/>
        <end position="196"/>
    </location>
</feature>
<keyword evidence="4" id="KW-0949">S-adenosyl-L-methionine</keyword>
<dbReference type="Gene3D" id="3.40.50.150">
    <property type="entry name" value="Vaccinia Virus protein VP39"/>
    <property type="match status" value="1"/>
</dbReference>
<dbReference type="InterPro" id="IPR019874">
    <property type="entry name" value="RF_methyltr_PrmC"/>
</dbReference>
<dbReference type="CDD" id="cd02440">
    <property type="entry name" value="AdoMet_MTases"/>
    <property type="match status" value="1"/>
</dbReference>
<accession>A0A412TWH1</accession>
<proteinExistence type="predicted"/>
<dbReference type="EC" id="2.1.1.297" evidence="1"/>
<dbReference type="InterPro" id="IPR050320">
    <property type="entry name" value="N5-glutamine_MTase"/>
</dbReference>
<dbReference type="GO" id="GO:0003676">
    <property type="term" value="F:nucleic acid binding"/>
    <property type="evidence" value="ECO:0007669"/>
    <property type="project" value="InterPro"/>
</dbReference>
<protein>
    <recommendedName>
        <fullName evidence="1">peptide chain release factor N(5)-glutamine methyltransferase</fullName>
        <ecNumber evidence="1">2.1.1.297</ecNumber>
    </recommendedName>
</protein>
<dbReference type="InterPro" id="IPR002052">
    <property type="entry name" value="DNA_methylase_N6_adenine_CS"/>
</dbReference>
<evidence type="ECO:0000256" key="3">
    <source>
        <dbReference type="ARBA" id="ARBA00022679"/>
    </source>
</evidence>
<dbReference type="GO" id="GO:0032259">
    <property type="term" value="P:methylation"/>
    <property type="evidence" value="ECO:0007669"/>
    <property type="project" value="UniProtKB-KW"/>
</dbReference>
<dbReference type="SUPFAM" id="SSF53335">
    <property type="entry name" value="S-adenosyl-L-methionine-dependent methyltransferases"/>
    <property type="match status" value="1"/>
</dbReference>
<dbReference type="PANTHER" id="PTHR18895:SF74">
    <property type="entry name" value="MTRF1L RELEASE FACTOR GLUTAMINE METHYLTRANSFERASE"/>
    <property type="match status" value="1"/>
</dbReference>
<gene>
    <name evidence="8" type="primary">prmC</name>
    <name evidence="8" type="ORF">DWW57_03495</name>
</gene>
<dbReference type="Pfam" id="PF05175">
    <property type="entry name" value="MTS"/>
    <property type="match status" value="1"/>
</dbReference>
<evidence type="ECO:0000313" key="9">
    <source>
        <dbReference type="Proteomes" id="UP000284243"/>
    </source>
</evidence>
<dbReference type="Pfam" id="PF17827">
    <property type="entry name" value="PrmC_N"/>
    <property type="match status" value="1"/>
</dbReference>
<dbReference type="NCBIfam" id="TIGR03534">
    <property type="entry name" value="RF_mod_PrmC"/>
    <property type="match status" value="1"/>
</dbReference>
<evidence type="ECO:0000256" key="2">
    <source>
        <dbReference type="ARBA" id="ARBA00022603"/>
    </source>
</evidence>
<dbReference type="EMBL" id="QRYC01000003">
    <property type="protein sequence ID" value="RGU58132.1"/>
    <property type="molecule type" value="Genomic_DNA"/>
</dbReference>
<dbReference type="InterPro" id="IPR029063">
    <property type="entry name" value="SAM-dependent_MTases_sf"/>
</dbReference>
<dbReference type="NCBIfam" id="TIGR00536">
    <property type="entry name" value="hemK_fam"/>
    <property type="match status" value="1"/>
</dbReference>
<dbReference type="Proteomes" id="UP000284243">
    <property type="component" value="Unassembled WGS sequence"/>
</dbReference>
<reference evidence="8 9" key="1">
    <citation type="submission" date="2018-08" db="EMBL/GenBank/DDBJ databases">
        <title>A genome reference for cultivated species of the human gut microbiota.</title>
        <authorList>
            <person name="Zou Y."/>
            <person name="Xue W."/>
            <person name="Luo G."/>
        </authorList>
    </citation>
    <scope>NUCLEOTIDE SEQUENCE [LARGE SCALE GENOMIC DNA]</scope>
    <source>
        <strain evidence="8 9">AF16-14</strain>
    </source>
</reference>
<evidence type="ECO:0000259" key="7">
    <source>
        <dbReference type="Pfam" id="PF17827"/>
    </source>
</evidence>